<evidence type="ECO:0000256" key="4">
    <source>
        <dbReference type="ARBA" id="ARBA00005524"/>
    </source>
</evidence>
<dbReference type="CDD" id="cd16011">
    <property type="entry name" value="iPGM_like"/>
    <property type="match status" value="1"/>
</dbReference>
<evidence type="ECO:0000259" key="6">
    <source>
        <dbReference type="Pfam" id="PF01676"/>
    </source>
</evidence>
<keyword evidence="7" id="KW-0413">Isomerase</keyword>
<evidence type="ECO:0000256" key="3">
    <source>
        <dbReference type="ARBA" id="ARBA00004921"/>
    </source>
</evidence>
<comment type="catalytic activity">
    <reaction evidence="1">
        <text>(2R)-2-phosphoglycerate = (2R)-3-phosphoglycerate</text>
        <dbReference type="Rhea" id="RHEA:15901"/>
        <dbReference type="ChEBI" id="CHEBI:58272"/>
        <dbReference type="ChEBI" id="CHEBI:58289"/>
        <dbReference type="EC" id="5.4.2.12"/>
    </reaction>
</comment>
<dbReference type="SUPFAM" id="SSF53649">
    <property type="entry name" value="Alkaline phosphatase-like"/>
    <property type="match status" value="1"/>
</dbReference>
<dbReference type="STRING" id="1325564.NSJP_0748"/>
<organism evidence="7 8">
    <name type="scientific">Nitrospira japonica</name>
    <dbReference type="NCBI Taxonomy" id="1325564"/>
    <lineage>
        <taxon>Bacteria</taxon>
        <taxon>Pseudomonadati</taxon>
        <taxon>Nitrospirota</taxon>
        <taxon>Nitrospiria</taxon>
        <taxon>Nitrospirales</taxon>
        <taxon>Nitrospiraceae</taxon>
        <taxon>Nitrospira</taxon>
    </lineage>
</organism>
<dbReference type="PANTHER" id="PTHR31209">
    <property type="entry name" value="COFACTOR-INDEPENDENT PHOSPHOGLYCERATE MUTASE"/>
    <property type="match status" value="1"/>
</dbReference>
<name>A0A1W1I1N6_9BACT</name>
<dbReference type="Pfam" id="PF01676">
    <property type="entry name" value="Metalloenzyme"/>
    <property type="match status" value="1"/>
</dbReference>
<dbReference type="InterPro" id="IPR042253">
    <property type="entry name" value="Pglycerate_mutase_ApgM_sf"/>
</dbReference>
<dbReference type="EC" id="5.4.2.12" evidence="7"/>
<evidence type="ECO:0000313" key="8">
    <source>
        <dbReference type="Proteomes" id="UP000192042"/>
    </source>
</evidence>
<dbReference type="Proteomes" id="UP000192042">
    <property type="component" value="Chromosome I"/>
</dbReference>
<reference evidence="7 8" key="1">
    <citation type="submission" date="2017-03" db="EMBL/GenBank/DDBJ databases">
        <authorList>
            <person name="Afonso C.L."/>
            <person name="Miller P.J."/>
            <person name="Scott M.A."/>
            <person name="Spackman E."/>
            <person name="Goraichik I."/>
            <person name="Dimitrov K.M."/>
            <person name="Suarez D.L."/>
            <person name="Swayne D.E."/>
        </authorList>
    </citation>
    <scope>NUCLEOTIDE SEQUENCE [LARGE SCALE GENOMIC DNA]</scope>
    <source>
        <strain evidence="7">Genome sequencing of Nitrospira japonica strain NJ11</strain>
    </source>
</reference>
<accession>A0A1W1I1N6</accession>
<keyword evidence="8" id="KW-1185">Reference proteome</keyword>
<dbReference type="InterPro" id="IPR006124">
    <property type="entry name" value="Metalloenzyme"/>
</dbReference>
<evidence type="ECO:0000313" key="7">
    <source>
        <dbReference type="EMBL" id="SLM46920.1"/>
    </source>
</evidence>
<protein>
    <submittedName>
        <fullName evidence="7">Putative 2,3-bisphosphoglycerate-independent phosphoglycerate mutase</fullName>
        <ecNumber evidence="7">5.4.2.12</ecNumber>
    </submittedName>
</protein>
<dbReference type="AlphaFoldDB" id="A0A1W1I1N6"/>
<keyword evidence="5" id="KW-0324">Glycolysis</keyword>
<dbReference type="InterPro" id="IPR017850">
    <property type="entry name" value="Alkaline_phosphatase_core_sf"/>
</dbReference>
<dbReference type="KEGG" id="nja:NSJP_0748"/>
<evidence type="ECO:0000256" key="1">
    <source>
        <dbReference type="ARBA" id="ARBA00000370"/>
    </source>
</evidence>
<evidence type="ECO:0000256" key="5">
    <source>
        <dbReference type="ARBA" id="ARBA00023152"/>
    </source>
</evidence>
<evidence type="ECO:0000256" key="2">
    <source>
        <dbReference type="ARBA" id="ARBA00002315"/>
    </source>
</evidence>
<feature type="domain" description="Metalloenzyme" evidence="6">
    <location>
        <begin position="1"/>
        <end position="355"/>
    </location>
</feature>
<dbReference type="OrthoDB" id="9804453at2"/>
<dbReference type="GO" id="GO:0004619">
    <property type="term" value="F:phosphoglycerate mutase activity"/>
    <property type="evidence" value="ECO:0007669"/>
    <property type="project" value="UniProtKB-EC"/>
</dbReference>
<dbReference type="RefSeq" id="WP_155969843.1">
    <property type="nucleotide sequence ID" value="NZ_LT828648.1"/>
</dbReference>
<sequence length="413" mass="44520">MKYVILHVDGIADQPRTELGGKTPLQAASISHLDDIAQGGEFGVLTVPQENGRHGSGLAGTCILGYEPRKYYQGPGPLEAASLGVTVGEHDVVYRCTMVTLKAEPQPGAKGGAAEIKKLGPHVMMEDATAGLITGEEARELIDAVNEQLGSEIIQFYPGSGHRHLMVWVNGKSRALCTDPQSLVGKPIGDALPAGDGADMLRKLMDASLTILRDHPVNDERREAGLAPANCLWLWGEGRAVTWPSLIERFHVSGAVVSSSDVHRGLGLLAGLDAVDPERLSETDLATRAAVALEELRKREFAYVHVELPDTVVYGTDVKAKVTGIEDIDRELVRPLLQGMAQLGPYRLMVLCDSGGVQQGKPTDGQWFYAFRDSSIQQAANPTRRFTEVDAQASGLSPRDATKFVIRLFSKPS</sequence>
<dbReference type="GO" id="GO:0006096">
    <property type="term" value="P:glycolytic process"/>
    <property type="evidence" value="ECO:0007669"/>
    <property type="project" value="UniProtKB-KW"/>
</dbReference>
<dbReference type="InterPro" id="IPR004456">
    <property type="entry name" value="Pglycerate_mutase_ApgM"/>
</dbReference>
<comment type="pathway">
    <text evidence="3">Carbohydrate degradation.</text>
</comment>
<dbReference type="GO" id="GO:0046872">
    <property type="term" value="F:metal ion binding"/>
    <property type="evidence" value="ECO:0007669"/>
    <property type="project" value="InterPro"/>
</dbReference>
<comment type="function">
    <text evidence="2">Catalyzes the interconversion of 2-phosphoglycerate and 3-phosphoglycerate.</text>
</comment>
<gene>
    <name evidence="7" type="primary">apgM</name>
    <name evidence="7" type="ORF">NSJP_0748</name>
</gene>
<proteinExistence type="inferred from homology"/>
<comment type="similarity">
    <text evidence="4">Belongs to the BPG-independent phosphoglycerate mutase family. A-PGAM subfamily.</text>
</comment>
<dbReference type="Gene3D" id="3.40.720.10">
    <property type="entry name" value="Alkaline Phosphatase, subunit A"/>
    <property type="match status" value="1"/>
</dbReference>
<dbReference type="Gene3D" id="3.30.70.2130">
    <property type="entry name" value="Metalloenzyme domain"/>
    <property type="match status" value="1"/>
</dbReference>
<dbReference type="PANTHER" id="PTHR31209:SF4">
    <property type="entry name" value="2,3-BISPHOSPHOGLYCERATE-INDEPENDENT PHOSPHOGLYCERATE MUTASE"/>
    <property type="match status" value="1"/>
</dbReference>
<dbReference type="EMBL" id="LT828648">
    <property type="protein sequence ID" value="SLM46920.1"/>
    <property type="molecule type" value="Genomic_DNA"/>
</dbReference>
<dbReference type="Pfam" id="PF10143">
    <property type="entry name" value="PhosphMutase"/>
    <property type="match status" value="1"/>
</dbReference>